<dbReference type="PANTHER" id="PTHR22625:SF70">
    <property type="entry name" value="PLEXIN A, ISOFORM A"/>
    <property type="match status" value="1"/>
</dbReference>
<feature type="domain" description="IPT/TIG" evidence="1">
    <location>
        <begin position="1136"/>
        <end position="1219"/>
    </location>
</feature>
<evidence type="ECO:0000313" key="3">
    <source>
        <dbReference type="Proteomes" id="UP000245166"/>
    </source>
</evidence>
<accession>A0A2U1ZXS1</accession>
<dbReference type="InterPro" id="IPR013783">
    <property type="entry name" value="Ig-like_fold"/>
</dbReference>
<dbReference type="Proteomes" id="UP000245166">
    <property type="component" value="Unassembled WGS sequence"/>
</dbReference>
<name>A0A2U1ZXS1_9MICO</name>
<feature type="domain" description="IPT/TIG" evidence="1">
    <location>
        <begin position="966"/>
        <end position="1049"/>
    </location>
</feature>
<keyword evidence="3" id="KW-1185">Reference proteome</keyword>
<feature type="domain" description="IPT/TIG" evidence="1">
    <location>
        <begin position="710"/>
        <end position="794"/>
    </location>
</feature>
<gene>
    <name evidence="2" type="ORF">C8046_15180</name>
</gene>
<feature type="domain" description="IPT/TIG" evidence="1">
    <location>
        <begin position="1306"/>
        <end position="1380"/>
    </location>
</feature>
<evidence type="ECO:0000259" key="1">
    <source>
        <dbReference type="SMART" id="SM00429"/>
    </source>
</evidence>
<dbReference type="SUPFAM" id="SSF81296">
    <property type="entry name" value="E set domains"/>
    <property type="match status" value="10"/>
</dbReference>
<evidence type="ECO:0000313" key="2">
    <source>
        <dbReference type="EMBL" id="PWD51788.1"/>
    </source>
</evidence>
<dbReference type="RefSeq" id="WP_109230169.1">
    <property type="nucleotide sequence ID" value="NZ_PYHR01000002.1"/>
</dbReference>
<dbReference type="InterPro" id="IPR047900">
    <property type="entry name" value="Choice_anch_G"/>
</dbReference>
<dbReference type="OrthoDB" id="5479351at2"/>
<reference evidence="2 3" key="1">
    <citation type="submission" date="2018-03" db="EMBL/GenBank/DDBJ databases">
        <title>Genome assembly of novel Miniimonas species PCH200.</title>
        <authorList>
            <person name="Thakur V."/>
            <person name="Kumar V."/>
            <person name="Singh D."/>
        </authorList>
    </citation>
    <scope>NUCLEOTIDE SEQUENCE [LARGE SCALE GENOMIC DNA]</scope>
    <source>
        <strain evidence="2 3">PCH200</strain>
    </source>
</reference>
<dbReference type="PANTHER" id="PTHR22625">
    <property type="entry name" value="PLEXIN"/>
    <property type="match status" value="1"/>
</dbReference>
<dbReference type="Pfam" id="PF01833">
    <property type="entry name" value="TIG"/>
    <property type="match status" value="10"/>
</dbReference>
<comment type="caution">
    <text evidence="2">The sequence shown here is derived from an EMBL/GenBank/DDBJ whole genome shotgun (WGS) entry which is preliminary data.</text>
</comment>
<dbReference type="Gene3D" id="2.60.40.10">
    <property type="entry name" value="Immunoglobulins"/>
    <property type="match status" value="10"/>
</dbReference>
<dbReference type="GO" id="GO:0017154">
    <property type="term" value="F:semaphorin receptor activity"/>
    <property type="evidence" value="ECO:0007669"/>
    <property type="project" value="InterPro"/>
</dbReference>
<dbReference type="SMART" id="SM00429">
    <property type="entry name" value="IPT"/>
    <property type="match status" value="10"/>
</dbReference>
<protein>
    <recommendedName>
        <fullName evidence="1">IPT/TIG domain-containing protein</fullName>
    </recommendedName>
</protein>
<dbReference type="InterPro" id="IPR031148">
    <property type="entry name" value="Plexin"/>
</dbReference>
<dbReference type="GO" id="GO:0005975">
    <property type="term" value="P:carbohydrate metabolic process"/>
    <property type="evidence" value="ECO:0007669"/>
    <property type="project" value="UniProtKB-ARBA"/>
</dbReference>
<feature type="domain" description="IPT/TIG" evidence="1">
    <location>
        <begin position="627"/>
        <end position="708"/>
    </location>
</feature>
<dbReference type="CDD" id="cd00102">
    <property type="entry name" value="IPT"/>
    <property type="match status" value="7"/>
</dbReference>
<dbReference type="CDD" id="cd00603">
    <property type="entry name" value="IPT_PCSR"/>
    <property type="match status" value="1"/>
</dbReference>
<sequence>MRLRSSGRHAERRSARRRQLRSLSAAVVTTALVLAGGSSAIAGPADSSRASAQFLSGGILTGIDLDDVVGLGGSAAVNNGQSFDVVDAADLDLTALNLLGVSLPGGLDLPLGDVLQLGAVNQYAEASDLGVSRAASGAVSDDGAVSVSGGDGFPASAGLRLQPLLGPLSSTIGDLQLDLEAVTGVASLDASQVGDPAEECTDLSDPTHCLDYSIAGGELRVDLPAITTLTATLTGPGGVASTVDGTVDELVGPNGLIAGALVTLNSALEPLIGNDALTVTLETDVTGALNAVLDTPLTEDGSAVSINLRTGRITADLDALLSSTPGVGTGLANLDPSTEILSAPVLAELVSQVTGLLNQVPELVNTALTETLQAADLTVAANVCLAGSAPDCTTPFVDLGTGINVNVSGTVQQLIDRDPEATATITVKALGLPITISADALLSTLLAPITTALFDPTTGVIATVTGSTSALTGAVTGVIGGLATPLQAINGIVSILGNVQQHSGGVHRETALSVTLLGGIAGGVVVNLGQAQVGENVVVTVPTADALSPTSGPAAGGQTVTVTGSGFVAGQTSVTIGGITVPADSVAVTSATSLTFTTPAHAAGPVDVTVTSLGGTTAPLGYTYVAAPTAASIAPAFGPVAGGQTVTINGSGFVVGATTVTIDGLTVPATVNSPVQLTFVTPAHAAGPVQVTATTPGGTSGALTYTYLDTPVASSLTPDAGPIAGGQSVTITGDGFVAGLTWVNVDGVQLPLSSVSVTSSTSLTFTTPAHAVGPVPVTVTTLGGTSAPLTYTYVDQPVTFFLTPPSGPEAGGNNVLVIGDRFVPGATTVAIDGAPVPGTVIVLNPTILLYTAPAHAPGPVAVTVTTAGGTSAPLVYTYLPAPSIAGLDPTSGPVAGGTSVTVTGEDFTPDAFVAVDGVPVDAADVTVVSETELTYVSPAHPAGAVDVTVTTPGGTSAPLTFTYLDAPTLSTLDPDSGPVAGGTTVTVSGAGFVAGAFVTVDGVPVDAADVTVVSETELTYVSPAHPAGAVDVTVTTPGGTSAPLTFTYLDAPTLSTLDPDSGPVAGGTTVTVSGAGFVAGTVVTVDGTDVPAADVTVVSETELTYVSPAHPAGAVDVTVTTPGGTSAPLTFTYLDAPTAASLTPEQGPVEGGTTVTVTGTDFVPGAVVTVDGTEVPAADVAVVSESELTYVSPAHPAGAVDVTVTTPGGTSAPLTFTYLDAPTAASLTPEQGPVEGGTTVTVTGTDFVPGAVVTVDGIEVPAADVTVVSETELTYVSPAHPAGAVDVTVTTPGGTSAPLTFTYLDAPTAGSLTPDSGPIAGGNLVVVTGTGFTPGTVVTVDGLPASVTVESATQLTYLAPAHPAGPVDVVVTTAGAPPPR</sequence>
<dbReference type="InterPro" id="IPR002909">
    <property type="entry name" value="IPT_dom"/>
</dbReference>
<feature type="domain" description="IPT/TIG" evidence="1">
    <location>
        <begin position="1051"/>
        <end position="1134"/>
    </location>
</feature>
<feature type="domain" description="IPT/TIG" evidence="1">
    <location>
        <begin position="796"/>
        <end position="879"/>
    </location>
</feature>
<organism evidence="2 3">
    <name type="scientific">Serinibacter arcticus</name>
    <dbReference type="NCBI Taxonomy" id="1655435"/>
    <lineage>
        <taxon>Bacteria</taxon>
        <taxon>Bacillati</taxon>
        <taxon>Actinomycetota</taxon>
        <taxon>Actinomycetes</taxon>
        <taxon>Micrococcales</taxon>
        <taxon>Beutenbergiaceae</taxon>
        <taxon>Serinibacter</taxon>
    </lineage>
</organism>
<dbReference type="EMBL" id="PYHR01000002">
    <property type="protein sequence ID" value="PWD51788.1"/>
    <property type="molecule type" value="Genomic_DNA"/>
</dbReference>
<feature type="domain" description="IPT/TIG" evidence="1">
    <location>
        <begin position="541"/>
        <end position="625"/>
    </location>
</feature>
<dbReference type="InterPro" id="IPR014756">
    <property type="entry name" value="Ig_E-set"/>
</dbReference>
<feature type="domain" description="IPT/TIG" evidence="1">
    <location>
        <begin position="1221"/>
        <end position="1304"/>
    </location>
</feature>
<proteinExistence type="predicted"/>
<dbReference type="NCBIfam" id="NF033766">
    <property type="entry name" value="choice_anch_G"/>
    <property type="match status" value="1"/>
</dbReference>
<feature type="domain" description="IPT/TIG" evidence="1">
    <location>
        <begin position="881"/>
        <end position="964"/>
    </location>
</feature>